<dbReference type="Pfam" id="PF13531">
    <property type="entry name" value="SBP_bac_11"/>
    <property type="match status" value="1"/>
</dbReference>
<dbReference type="NCBIfam" id="TIGR01256">
    <property type="entry name" value="modA"/>
    <property type="match status" value="1"/>
</dbReference>
<reference evidence="7" key="1">
    <citation type="submission" date="2020-01" db="EMBL/GenBank/DDBJ databases">
        <title>Caldichromatium gen. nov., sp. nov., a thermophilic purple sulfur bacterium member of the family Chromatiaceae isolated from Nakabusa hot spring, Japan.</title>
        <authorList>
            <person name="Saini M.K."/>
            <person name="Hanada S."/>
            <person name="Tank M."/>
        </authorList>
    </citation>
    <scope>NUCLEOTIDE SEQUENCE [LARGE SCALE GENOMIC DNA]</scope>
    <source>
        <strain evidence="7">No.7</strain>
    </source>
</reference>
<comment type="similarity">
    <text evidence="1">Belongs to the bacterial solute-binding protein ModA family.</text>
</comment>
<feature type="chain" id="PRO_5026192695" evidence="5">
    <location>
        <begin position="19"/>
        <end position="248"/>
    </location>
</feature>
<keyword evidence="4" id="KW-0500">Molybdenum</keyword>
<evidence type="ECO:0000313" key="7">
    <source>
        <dbReference type="Proteomes" id="UP000502699"/>
    </source>
</evidence>
<evidence type="ECO:0000256" key="3">
    <source>
        <dbReference type="ARBA" id="ARBA00022729"/>
    </source>
</evidence>
<proteinExistence type="inferred from homology"/>
<name>A0A6G7VF43_9GAMM</name>
<feature type="signal peptide" evidence="5">
    <location>
        <begin position="1"/>
        <end position="18"/>
    </location>
</feature>
<keyword evidence="7" id="KW-1185">Reference proteome</keyword>
<accession>A0A6G7VF43</accession>
<dbReference type="EMBL" id="CP048029">
    <property type="protein sequence ID" value="QIK38572.1"/>
    <property type="molecule type" value="Genomic_DNA"/>
</dbReference>
<evidence type="ECO:0000256" key="5">
    <source>
        <dbReference type="SAM" id="SignalP"/>
    </source>
</evidence>
<gene>
    <name evidence="6" type="primary">modA</name>
    <name evidence="6" type="ORF">GWK36_11920</name>
</gene>
<dbReference type="PROSITE" id="PS51257">
    <property type="entry name" value="PROKAR_LIPOPROTEIN"/>
    <property type="match status" value="1"/>
</dbReference>
<evidence type="ECO:0000313" key="6">
    <source>
        <dbReference type="EMBL" id="QIK38572.1"/>
    </source>
</evidence>
<keyword evidence="2 4" id="KW-0479">Metal-binding</keyword>
<dbReference type="GO" id="GO:0046872">
    <property type="term" value="F:metal ion binding"/>
    <property type="evidence" value="ECO:0007669"/>
    <property type="project" value="UniProtKB-KW"/>
</dbReference>
<dbReference type="InterPro" id="IPR050682">
    <property type="entry name" value="ModA/WtpA"/>
</dbReference>
<dbReference type="PANTHER" id="PTHR30632">
    <property type="entry name" value="MOLYBDATE-BINDING PERIPLASMIC PROTEIN"/>
    <property type="match status" value="1"/>
</dbReference>
<dbReference type="AlphaFoldDB" id="A0A6G7VF43"/>
<evidence type="ECO:0000256" key="2">
    <source>
        <dbReference type="ARBA" id="ARBA00022723"/>
    </source>
</evidence>
<dbReference type="CDD" id="cd13539">
    <property type="entry name" value="PBP2_AvModA"/>
    <property type="match status" value="1"/>
</dbReference>
<dbReference type="KEGG" id="cjap:GWK36_11920"/>
<dbReference type="RefSeq" id="WP_166271394.1">
    <property type="nucleotide sequence ID" value="NZ_CP048029.1"/>
</dbReference>
<evidence type="ECO:0000256" key="4">
    <source>
        <dbReference type="PIRSR" id="PIRSR004846-1"/>
    </source>
</evidence>
<dbReference type="SUPFAM" id="SSF53850">
    <property type="entry name" value="Periplasmic binding protein-like II"/>
    <property type="match status" value="1"/>
</dbReference>
<dbReference type="GO" id="GO:0015689">
    <property type="term" value="P:molybdate ion transport"/>
    <property type="evidence" value="ECO:0007669"/>
    <property type="project" value="InterPro"/>
</dbReference>
<organism evidence="6 7">
    <name type="scientific">Caldichromatium japonicum</name>
    <dbReference type="NCBI Taxonomy" id="2699430"/>
    <lineage>
        <taxon>Bacteria</taxon>
        <taxon>Pseudomonadati</taxon>
        <taxon>Pseudomonadota</taxon>
        <taxon>Gammaproteobacteria</taxon>
        <taxon>Chromatiales</taxon>
        <taxon>Chromatiaceae</taxon>
        <taxon>Caldichromatium</taxon>
    </lineage>
</organism>
<protein>
    <submittedName>
        <fullName evidence="6">Molybdate ABC transporter substrate-binding protein</fullName>
    </submittedName>
</protein>
<dbReference type="InterPro" id="IPR005950">
    <property type="entry name" value="ModA"/>
</dbReference>
<dbReference type="PANTHER" id="PTHR30632:SF14">
    <property type="entry name" value="TUNGSTATE_MOLYBDATE_CHROMATE-BINDING PROTEIN MODA"/>
    <property type="match status" value="1"/>
</dbReference>
<sequence>MKFATLIAALSFSACALADEVQVAVAANFSAPMKIIAADFEKDTGHKAQLAFGTAGKFFAQIKAGAPFDVLVSSDKDTPDKLVAEGLAVESTRRTYAIGKLVLWSARPDVVDAKGEVLRKGDFKHLALANPKLAVYGAAGQEAMKRMGVLEAIQPRIVLAENITQTYQFVASGNAELGFVALSQVIGKEGRISEGSYWMVPAELYPQIRQDAIVLNLGRDKPAAKALVDYLKTPKARAVIKAYGYDLD</sequence>
<evidence type="ECO:0000256" key="1">
    <source>
        <dbReference type="ARBA" id="ARBA00009175"/>
    </source>
</evidence>
<feature type="binding site" evidence="4">
    <location>
        <position position="163"/>
    </location>
    <ligand>
        <name>molybdate</name>
        <dbReference type="ChEBI" id="CHEBI:36264"/>
    </ligand>
</feature>
<dbReference type="PIRSF" id="PIRSF004846">
    <property type="entry name" value="ModA"/>
    <property type="match status" value="1"/>
</dbReference>
<keyword evidence="3 5" id="KW-0732">Signal</keyword>
<dbReference type="Gene3D" id="3.40.190.10">
    <property type="entry name" value="Periplasmic binding protein-like II"/>
    <property type="match status" value="2"/>
</dbReference>
<dbReference type="GO" id="GO:0030973">
    <property type="term" value="F:molybdate ion binding"/>
    <property type="evidence" value="ECO:0007669"/>
    <property type="project" value="InterPro"/>
</dbReference>
<dbReference type="InterPro" id="IPR044084">
    <property type="entry name" value="AvModA-like_subst-bd"/>
</dbReference>
<dbReference type="Proteomes" id="UP000502699">
    <property type="component" value="Chromosome"/>
</dbReference>